<evidence type="ECO:0000256" key="9">
    <source>
        <dbReference type="PROSITE-ProRule" id="PRU00108"/>
    </source>
</evidence>
<feature type="transmembrane region" description="Helical" evidence="12">
    <location>
        <begin position="399"/>
        <end position="419"/>
    </location>
</feature>
<dbReference type="PROSITE" id="PS00027">
    <property type="entry name" value="HOMEOBOX_1"/>
    <property type="match status" value="1"/>
</dbReference>
<feature type="region of interest" description="Disordered" evidence="11">
    <location>
        <begin position="1"/>
        <end position="27"/>
    </location>
</feature>
<proteinExistence type="predicted"/>
<dbReference type="Pfam" id="PF00046">
    <property type="entry name" value="Homeodomain"/>
    <property type="match status" value="1"/>
</dbReference>
<dbReference type="Proteomes" id="UP001233999">
    <property type="component" value="Unassembled WGS sequence"/>
</dbReference>
<dbReference type="SUPFAM" id="SSF46689">
    <property type="entry name" value="Homeodomain-like"/>
    <property type="match status" value="1"/>
</dbReference>
<feature type="domain" description="Major facilitator superfamily (MFS) profile" evidence="14">
    <location>
        <begin position="42"/>
        <end position="631"/>
    </location>
</feature>
<dbReference type="GO" id="GO:0000981">
    <property type="term" value="F:DNA-binding transcription factor activity, RNA polymerase II-specific"/>
    <property type="evidence" value="ECO:0007669"/>
    <property type="project" value="InterPro"/>
</dbReference>
<evidence type="ECO:0000256" key="4">
    <source>
        <dbReference type="ARBA" id="ARBA00022989"/>
    </source>
</evidence>
<evidence type="ECO:0000256" key="5">
    <source>
        <dbReference type="ARBA" id="ARBA00023125"/>
    </source>
</evidence>
<feature type="transmembrane region" description="Helical" evidence="12">
    <location>
        <begin position="117"/>
        <end position="134"/>
    </location>
</feature>
<evidence type="ECO:0000256" key="12">
    <source>
        <dbReference type="SAM" id="Phobius"/>
    </source>
</evidence>
<keyword evidence="4 12" id="KW-1133">Transmembrane helix</keyword>
<evidence type="ECO:0000259" key="13">
    <source>
        <dbReference type="PROSITE" id="PS50071"/>
    </source>
</evidence>
<dbReference type="InterPro" id="IPR005828">
    <property type="entry name" value="MFS_sugar_transport-like"/>
</dbReference>
<keyword evidence="5 9" id="KW-0238">DNA-binding</keyword>
<evidence type="ECO:0000256" key="2">
    <source>
        <dbReference type="ARBA" id="ARBA00004141"/>
    </source>
</evidence>
<feature type="transmembrane region" description="Helical" evidence="12">
    <location>
        <begin position="140"/>
        <end position="161"/>
    </location>
</feature>
<dbReference type="PANTHER" id="PTHR48021">
    <property type="match status" value="1"/>
</dbReference>
<dbReference type="Gene3D" id="1.10.10.60">
    <property type="entry name" value="Homeodomain-like"/>
    <property type="match status" value="1"/>
</dbReference>
<gene>
    <name evidence="15" type="ORF">L9F63_019374</name>
</gene>
<dbReference type="InterPro" id="IPR009057">
    <property type="entry name" value="Homeodomain-like_sf"/>
</dbReference>
<comment type="subcellular location">
    <subcellularLocation>
        <location evidence="2">Membrane</location>
        <topology evidence="2">Multi-pass membrane protein</topology>
    </subcellularLocation>
    <subcellularLocation>
        <location evidence="1 9 10">Nucleus</location>
    </subcellularLocation>
</comment>
<evidence type="ECO:0000256" key="11">
    <source>
        <dbReference type="SAM" id="MobiDB-lite"/>
    </source>
</evidence>
<feature type="non-terminal residue" evidence="15">
    <location>
        <position position="1"/>
    </location>
</feature>
<dbReference type="GO" id="GO:0003677">
    <property type="term" value="F:DNA binding"/>
    <property type="evidence" value="ECO:0007669"/>
    <property type="project" value="UniProtKB-UniRule"/>
</dbReference>
<dbReference type="SUPFAM" id="SSF103473">
    <property type="entry name" value="MFS general substrate transporter"/>
    <property type="match status" value="1"/>
</dbReference>
<dbReference type="GO" id="GO:0016020">
    <property type="term" value="C:membrane"/>
    <property type="evidence" value="ECO:0007669"/>
    <property type="project" value="UniProtKB-SubCell"/>
</dbReference>
<comment type="caution">
    <text evidence="15">The sequence shown here is derived from an EMBL/GenBank/DDBJ whole genome shotgun (WGS) entry which is preliminary data.</text>
</comment>
<feature type="compositionally biased region" description="Acidic residues" evidence="11">
    <location>
        <begin position="449"/>
        <end position="458"/>
    </location>
</feature>
<dbReference type="GO" id="GO:0022857">
    <property type="term" value="F:transmembrane transporter activity"/>
    <property type="evidence" value="ECO:0007669"/>
    <property type="project" value="InterPro"/>
</dbReference>
<dbReference type="PROSITE" id="PS50850">
    <property type="entry name" value="MFS"/>
    <property type="match status" value="1"/>
</dbReference>
<evidence type="ECO:0000259" key="14">
    <source>
        <dbReference type="PROSITE" id="PS50850"/>
    </source>
</evidence>
<dbReference type="CDD" id="cd00086">
    <property type="entry name" value="homeodomain"/>
    <property type="match status" value="1"/>
</dbReference>
<dbReference type="PANTHER" id="PTHR48021:SF7">
    <property type="entry name" value="RH09188P"/>
    <property type="match status" value="1"/>
</dbReference>
<feature type="transmembrane region" description="Helical" evidence="12">
    <location>
        <begin position="297"/>
        <end position="318"/>
    </location>
</feature>
<dbReference type="Gene3D" id="1.20.1250.20">
    <property type="entry name" value="MFS general substrate transporter like domains"/>
    <property type="match status" value="1"/>
</dbReference>
<dbReference type="Pfam" id="PF00083">
    <property type="entry name" value="Sugar_tr"/>
    <property type="match status" value="1"/>
</dbReference>
<feature type="DNA-binding region" description="Homeobox" evidence="9">
    <location>
        <begin position="488"/>
        <end position="547"/>
    </location>
</feature>
<keyword evidence="3 12" id="KW-0812">Transmembrane</keyword>
<organism evidence="15 16">
    <name type="scientific">Diploptera punctata</name>
    <name type="common">Pacific beetle cockroach</name>
    <dbReference type="NCBI Taxonomy" id="6984"/>
    <lineage>
        <taxon>Eukaryota</taxon>
        <taxon>Metazoa</taxon>
        <taxon>Ecdysozoa</taxon>
        <taxon>Arthropoda</taxon>
        <taxon>Hexapoda</taxon>
        <taxon>Insecta</taxon>
        <taxon>Pterygota</taxon>
        <taxon>Neoptera</taxon>
        <taxon>Polyneoptera</taxon>
        <taxon>Dictyoptera</taxon>
        <taxon>Blattodea</taxon>
        <taxon>Blaberoidea</taxon>
        <taxon>Blaberidae</taxon>
        <taxon>Diplopterinae</taxon>
        <taxon>Diploptera</taxon>
    </lineage>
</organism>
<name>A0AAD7ZUP9_DIPPU</name>
<dbReference type="InterPro" id="IPR036259">
    <property type="entry name" value="MFS_trans_sf"/>
</dbReference>
<feature type="transmembrane region" description="Helical" evidence="12">
    <location>
        <begin position="44"/>
        <end position="67"/>
    </location>
</feature>
<dbReference type="GO" id="GO:0005634">
    <property type="term" value="C:nucleus"/>
    <property type="evidence" value="ECO:0007669"/>
    <property type="project" value="UniProtKB-SubCell"/>
</dbReference>
<feature type="transmembrane region" description="Helical" evidence="12">
    <location>
        <begin position="173"/>
        <end position="191"/>
    </location>
</feature>
<dbReference type="InterPro" id="IPR020846">
    <property type="entry name" value="MFS_dom"/>
</dbReference>
<evidence type="ECO:0000256" key="8">
    <source>
        <dbReference type="ARBA" id="ARBA00023242"/>
    </source>
</evidence>
<feature type="compositionally biased region" description="Basic and acidic residues" evidence="11">
    <location>
        <begin position="459"/>
        <end position="472"/>
    </location>
</feature>
<feature type="transmembrane region" description="Helical" evidence="12">
    <location>
        <begin position="87"/>
        <end position="110"/>
    </location>
</feature>
<evidence type="ECO:0000313" key="15">
    <source>
        <dbReference type="EMBL" id="KAJ9587032.1"/>
    </source>
</evidence>
<feature type="domain" description="Homeobox" evidence="13">
    <location>
        <begin position="486"/>
        <end position="546"/>
    </location>
</feature>
<keyword evidence="7 9" id="KW-0371">Homeobox</keyword>
<protein>
    <recommendedName>
        <fullName evidence="17">Major facilitator superfamily (MFS) profile domain-containing protein</fullName>
    </recommendedName>
</protein>
<evidence type="ECO:0000256" key="6">
    <source>
        <dbReference type="ARBA" id="ARBA00023136"/>
    </source>
</evidence>
<feature type="compositionally biased region" description="Basic and acidic residues" evidence="11">
    <location>
        <begin position="1"/>
        <end position="10"/>
    </location>
</feature>
<feature type="region of interest" description="Disordered" evidence="11">
    <location>
        <begin position="449"/>
        <end position="489"/>
    </location>
</feature>
<feature type="transmembrane region" description="Helical" evidence="12">
    <location>
        <begin position="338"/>
        <end position="359"/>
    </location>
</feature>
<dbReference type="InterPro" id="IPR001356">
    <property type="entry name" value="HD"/>
</dbReference>
<evidence type="ECO:0000313" key="16">
    <source>
        <dbReference type="Proteomes" id="UP001233999"/>
    </source>
</evidence>
<dbReference type="AlphaFoldDB" id="A0AAD7ZUP9"/>
<accession>A0AAD7ZUP9</accession>
<keyword evidence="16" id="KW-1185">Reference proteome</keyword>
<dbReference type="InterPro" id="IPR017970">
    <property type="entry name" value="Homeobox_CS"/>
</dbReference>
<evidence type="ECO:0000256" key="1">
    <source>
        <dbReference type="ARBA" id="ARBA00004123"/>
    </source>
</evidence>
<sequence>MDGPEMKDLNIMEEDAEDDSKLRPFTHSSTENTTFNKRALRPQILLYLVFIFLSLSTSMSASHSAILLPQLKSENNTSTLDDCTASWIASSFTFAGPIGCIIGGSVADIFGRKKMNILGCLGIISGWIMILLAQDYVLFIVARIIEGISKGLLNTVLMVTIDESADPKYRGSIVCSSYTSFTVGILFIATLGATLDWWTTALVCVFLPVILLVLCISLPETPTWLVRKHRLQEAHRVLLWYWGNQQIPADAELQALKERFHPEGGTNKNLQINFIRRSTNFLGRFRRLLSPNTLKPFLILHVFKTMQVISGYAHFIYYSVEILDQVTDSSNNQIFDVYIYNVILACVRVVFVLFSTVFIFHKGRRLVGLISGIGCTVSALTTAIILYIKSASSFEINDWVSFVMILLFNGFYSFGFFYLPTLMIGETQTAELRAVITGYFMTTHDFIEEDSDDEEEEDHREIGESLHEDKQDCPGSGTADNSAKIRKPRRRRTAFTHAQLAYLERKFRCQKYLSVADRSDVADALNLSETQVKTWYQNRRTKWKRQNQLRLEQLRQQASVEKELLHQPESSATCCPTPYQTPSPATCSFLTTAAAIFRNVTYVHGCQLYTNAVYCNHYSSTCIMYLPIQMF</sequence>
<dbReference type="SMART" id="SM00389">
    <property type="entry name" value="HOX"/>
    <property type="match status" value="1"/>
</dbReference>
<evidence type="ECO:0000256" key="7">
    <source>
        <dbReference type="ARBA" id="ARBA00023155"/>
    </source>
</evidence>
<reference evidence="15" key="2">
    <citation type="submission" date="2023-05" db="EMBL/GenBank/DDBJ databases">
        <authorList>
            <person name="Fouks B."/>
        </authorList>
    </citation>
    <scope>NUCLEOTIDE SEQUENCE</scope>
    <source>
        <strain evidence="15">Stay&amp;Tobe</strain>
        <tissue evidence="15">Testes</tissue>
    </source>
</reference>
<keyword evidence="8 9" id="KW-0539">Nucleus</keyword>
<dbReference type="EMBL" id="JASPKZ010006812">
    <property type="protein sequence ID" value="KAJ9587032.1"/>
    <property type="molecule type" value="Genomic_DNA"/>
</dbReference>
<keyword evidence="6 12" id="KW-0472">Membrane</keyword>
<evidence type="ECO:0008006" key="17">
    <source>
        <dbReference type="Google" id="ProtNLM"/>
    </source>
</evidence>
<dbReference type="InterPro" id="IPR050549">
    <property type="entry name" value="MFS_Trehalose_Transporter"/>
</dbReference>
<dbReference type="PROSITE" id="PS50071">
    <property type="entry name" value="HOMEOBOX_2"/>
    <property type="match status" value="1"/>
</dbReference>
<evidence type="ECO:0000256" key="10">
    <source>
        <dbReference type="RuleBase" id="RU000682"/>
    </source>
</evidence>
<feature type="transmembrane region" description="Helical" evidence="12">
    <location>
        <begin position="197"/>
        <end position="218"/>
    </location>
</feature>
<reference evidence="15" key="1">
    <citation type="journal article" date="2023" name="IScience">
        <title>Live-bearing cockroach genome reveals convergent evolutionary mechanisms linked to viviparity in insects and beyond.</title>
        <authorList>
            <person name="Fouks B."/>
            <person name="Harrison M.C."/>
            <person name="Mikhailova A.A."/>
            <person name="Marchal E."/>
            <person name="English S."/>
            <person name="Carruthers M."/>
            <person name="Jennings E.C."/>
            <person name="Chiamaka E.L."/>
            <person name="Frigard R.A."/>
            <person name="Pippel M."/>
            <person name="Attardo G.M."/>
            <person name="Benoit J.B."/>
            <person name="Bornberg-Bauer E."/>
            <person name="Tobe S.S."/>
        </authorList>
    </citation>
    <scope>NUCLEOTIDE SEQUENCE</scope>
    <source>
        <strain evidence="15">Stay&amp;Tobe</strain>
    </source>
</reference>
<evidence type="ECO:0000256" key="3">
    <source>
        <dbReference type="ARBA" id="ARBA00022692"/>
    </source>
</evidence>
<feature type="transmembrane region" description="Helical" evidence="12">
    <location>
        <begin position="366"/>
        <end position="387"/>
    </location>
</feature>